<name>A0ABW4EKI7_9RHOB</name>
<protein>
    <submittedName>
        <fullName evidence="1">DUF6626 family protein</fullName>
    </submittedName>
</protein>
<accession>A0ABW4EKI7</accession>
<dbReference type="InterPro" id="IPR046734">
    <property type="entry name" value="DUF6626"/>
</dbReference>
<comment type="caution">
    <text evidence="1">The sequence shown here is derived from an EMBL/GenBank/DDBJ whole genome shotgun (WGS) entry which is preliminary data.</text>
</comment>
<organism evidence="1 2">
    <name type="scientific">Lacimonas salitolerans</name>
    <dbReference type="NCBI Taxonomy" id="1323750"/>
    <lineage>
        <taxon>Bacteria</taxon>
        <taxon>Pseudomonadati</taxon>
        <taxon>Pseudomonadota</taxon>
        <taxon>Alphaproteobacteria</taxon>
        <taxon>Rhodobacterales</taxon>
        <taxon>Paracoccaceae</taxon>
        <taxon>Lacimonas</taxon>
    </lineage>
</organism>
<dbReference type="Proteomes" id="UP001597186">
    <property type="component" value="Unassembled WGS sequence"/>
</dbReference>
<proteinExistence type="predicted"/>
<gene>
    <name evidence="1" type="ORF">ACFTOW_14245</name>
</gene>
<evidence type="ECO:0000313" key="2">
    <source>
        <dbReference type="Proteomes" id="UP001597186"/>
    </source>
</evidence>
<evidence type="ECO:0000313" key="1">
    <source>
        <dbReference type="EMBL" id="MFD1510548.1"/>
    </source>
</evidence>
<dbReference type="EMBL" id="JBHUDD010000127">
    <property type="protein sequence ID" value="MFD1510548.1"/>
    <property type="molecule type" value="Genomic_DNA"/>
</dbReference>
<reference evidence="2" key="1">
    <citation type="journal article" date="2019" name="Int. J. Syst. Evol. Microbiol.">
        <title>The Global Catalogue of Microorganisms (GCM) 10K type strain sequencing project: providing services to taxonomists for standard genome sequencing and annotation.</title>
        <authorList>
            <consortium name="The Broad Institute Genomics Platform"/>
            <consortium name="The Broad Institute Genome Sequencing Center for Infectious Disease"/>
            <person name="Wu L."/>
            <person name="Ma J."/>
        </authorList>
    </citation>
    <scope>NUCLEOTIDE SEQUENCE [LARGE SCALE GENOMIC DNA]</scope>
    <source>
        <strain evidence="2">CGMCC 1.12477</strain>
    </source>
</reference>
<dbReference type="RefSeq" id="WP_379916829.1">
    <property type="nucleotide sequence ID" value="NZ_JBHUDD010000127.1"/>
</dbReference>
<keyword evidence="2" id="KW-1185">Reference proteome</keyword>
<dbReference type="Pfam" id="PF20331">
    <property type="entry name" value="DUF6626"/>
    <property type="match status" value="1"/>
</dbReference>
<sequence length="108" mass="12200">MSIKLLEHIRDELISSGAAANTPEFCRAWLGRSEGYIRTLRNHGTGPSVETLAICAHKLGYYADRLRGSERADHRAWVERLDRLKLLCDTAIARHAEAVWRAPDRMSA</sequence>